<evidence type="ECO:0000259" key="1">
    <source>
        <dbReference type="Pfam" id="PF04480"/>
    </source>
</evidence>
<reference evidence="3" key="1">
    <citation type="journal article" date="2019" name="Int. J. Syst. Evol. Microbiol.">
        <title>The Global Catalogue of Microorganisms (GCM) 10K type strain sequencing project: providing services to taxonomists for standard genome sequencing and annotation.</title>
        <authorList>
            <consortium name="The Broad Institute Genomics Platform"/>
            <consortium name="The Broad Institute Genome Sequencing Center for Infectious Disease"/>
            <person name="Wu L."/>
            <person name="Ma J."/>
        </authorList>
    </citation>
    <scope>NUCLEOTIDE SEQUENCE [LARGE SCALE GENOMIC DNA]</scope>
    <source>
        <strain evidence="3">JCM 17021</strain>
    </source>
</reference>
<keyword evidence="3" id="KW-1185">Reference proteome</keyword>
<evidence type="ECO:0000313" key="3">
    <source>
        <dbReference type="Proteomes" id="UP001501803"/>
    </source>
</evidence>
<organism evidence="2 3">
    <name type="scientific">Leifsonia kafniensis</name>
    <dbReference type="NCBI Taxonomy" id="475957"/>
    <lineage>
        <taxon>Bacteria</taxon>
        <taxon>Bacillati</taxon>
        <taxon>Actinomycetota</taxon>
        <taxon>Actinomycetes</taxon>
        <taxon>Micrococcales</taxon>
        <taxon>Microbacteriaceae</taxon>
        <taxon>Leifsonia</taxon>
    </lineage>
</organism>
<dbReference type="Pfam" id="PF04480">
    <property type="entry name" value="DUF559"/>
    <property type="match status" value="1"/>
</dbReference>
<accession>A0ABP7KPZ6</accession>
<sequence length="158" mass="17685">MIGDALVCRQAPAATLPELADAVSRHAGHPGAQRLREAFSLVRPRTDSARETQLRLLIVRAGLPEPEVNPALTNRFGEFLAYGDLAYRRFKILIEYDGGQHRDDEAQYHHDIDRLEALMAEGWRVIKVNKTHFGQAAHATGARIRRALLDAGWRPDVS</sequence>
<gene>
    <name evidence="2" type="ORF">GCM10022381_29110</name>
</gene>
<name>A0ABP7KPZ6_9MICO</name>
<protein>
    <recommendedName>
        <fullName evidence="1">DUF559 domain-containing protein</fullName>
    </recommendedName>
</protein>
<dbReference type="InterPro" id="IPR007569">
    <property type="entry name" value="DUF559"/>
</dbReference>
<dbReference type="EMBL" id="BAABCN010000010">
    <property type="protein sequence ID" value="GAA3885173.1"/>
    <property type="molecule type" value="Genomic_DNA"/>
</dbReference>
<dbReference type="InterPro" id="IPR011335">
    <property type="entry name" value="Restrct_endonuc-II-like"/>
</dbReference>
<dbReference type="SUPFAM" id="SSF52980">
    <property type="entry name" value="Restriction endonuclease-like"/>
    <property type="match status" value="1"/>
</dbReference>
<feature type="domain" description="DUF559" evidence="1">
    <location>
        <begin position="84"/>
        <end position="144"/>
    </location>
</feature>
<evidence type="ECO:0000313" key="2">
    <source>
        <dbReference type="EMBL" id="GAA3885173.1"/>
    </source>
</evidence>
<dbReference type="Proteomes" id="UP001501803">
    <property type="component" value="Unassembled WGS sequence"/>
</dbReference>
<comment type="caution">
    <text evidence="2">The sequence shown here is derived from an EMBL/GenBank/DDBJ whole genome shotgun (WGS) entry which is preliminary data.</text>
</comment>
<proteinExistence type="predicted"/>
<dbReference type="Gene3D" id="3.40.960.10">
    <property type="entry name" value="VSR Endonuclease"/>
    <property type="match status" value="1"/>
</dbReference>